<dbReference type="GO" id="GO:0016491">
    <property type="term" value="F:oxidoreductase activity"/>
    <property type="evidence" value="ECO:0007669"/>
    <property type="project" value="UniProtKB-KW"/>
</dbReference>
<dbReference type="EMBL" id="CP002353">
    <property type="protein sequence ID" value="ADV61391.1"/>
    <property type="molecule type" value="Genomic_DNA"/>
</dbReference>
<dbReference type="eggNOG" id="COG0277">
    <property type="taxonomic scope" value="Bacteria"/>
</dbReference>
<protein>
    <submittedName>
        <fullName evidence="6">FAD linked oxidase domain protein</fullName>
    </submittedName>
</protein>
<dbReference type="PANTHER" id="PTHR11748:SF103">
    <property type="entry name" value="GLYCOLATE OXIDASE SUBUNIT GLCE"/>
    <property type="match status" value="1"/>
</dbReference>
<dbReference type="Pfam" id="PF01565">
    <property type="entry name" value="FAD_binding_4"/>
    <property type="match status" value="1"/>
</dbReference>
<reference key="1">
    <citation type="submission" date="2010-11" db="EMBL/GenBank/DDBJ databases">
        <title>The complete sequence of chromosome of Isophaera pallida ATCC 43644.</title>
        <authorList>
            <consortium name="US DOE Joint Genome Institute (JGI-PGF)"/>
            <person name="Lucas S."/>
            <person name="Copeland A."/>
            <person name="Lapidus A."/>
            <person name="Bruce D."/>
            <person name="Goodwin L."/>
            <person name="Pitluck S."/>
            <person name="Kyrpides N."/>
            <person name="Mavromatis K."/>
            <person name="Pagani I."/>
            <person name="Ivanova N."/>
            <person name="Saunders E."/>
            <person name="Brettin T."/>
            <person name="Detter J.C."/>
            <person name="Han C."/>
            <person name="Tapia R."/>
            <person name="Land M."/>
            <person name="Hauser L."/>
            <person name="Markowitz V."/>
            <person name="Cheng J.-F."/>
            <person name="Hugenholtz P."/>
            <person name="Woyke T."/>
            <person name="Wu D."/>
            <person name="Eisen J.A."/>
        </authorList>
    </citation>
    <scope>NUCLEOTIDE SEQUENCE</scope>
    <source>
        <strain>ATCC 43644</strain>
    </source>
</reference>
<dbReference type="STRING" id="575540.Isop_0800"/>
<accession>E8R1W9</accession>
<dbReference type="Gene3D" id="3.30.465.10">
    <property type="match status" value="1"/>
</dbReference>
<proteinExistence type="predicted"/>
<dbReference type="InterPro" id="IPR016166">
    <property type="entry name" value="FAD-bd_PCMH"/>
</dbReference>
<dbReference type="InterPro" id="IPR016164">
    <property type="entry name" value="FAD-linked_Oxase-like_C"/>
</dbReference>
<keyword evidence="4" id="KW-0560">Oxidoreductase</keyword>
<evidence type="ECO:0000256" key="4">
    <source>
        <dbReference type="ARBA" id="ARBA00023002"/>
    </source>
</evidence>
<dbReference type="GO" id="GO:0071949">
    <property type="term" value="F:FAD binding"/>
    <property type="evidence" value="ECO:0007669"/>
    <property type="project" value="InterPro"/>
</dbReference>
<evidence type="ECO:0000313" key="6">
    <source>
        <dbReference type="EMBL" id="ADV61391.1"/>
    </source>
</evidence>
<dbReference type="InterPro" id="IPR016169">
    <property type="entry name" value="FAD-bd_PCMH_sub2"/>
</dbReference>
<organism evidence="6 7">
    <name type="scientific">Isosphaera pallida (strain ATCC 43644 / DSM 9630 / IS1B)</name>
    <dbReference type="NCBI Taxonomy" id="575540"/>
    <lineage>
        <taxon>Bacteria</taxon>
        <taxon>Pseudomonadati</taxon>
        <taxon>Planctomycetota</taxon>
        <taxon>Planctomycetia</taxon>
        <taxon>Isosphaerales</taxon>
        <taxon>Isosphaeraceae</taxon>
        <taxon>Isosphaera</taxon>
    </lineage>
</organism>
<dbReference type="RefSeq" id="WP_013563680.1">
    <property type="nucleotide sequence ID" value="NC_014962.1"/>
</dbReference>
<dbReference type="HOGENOM" id="CLU_017779_0_1_0"/>
<dbReference type="AlphaFoldDB" id="E8R1W9"/>
<keyword evidence="2" id="KW-0285">Flavoprotein</keyword>
<dbReference type="PANTHER" id="PTHR11748">
    <property type="entry name" value="D-LACTATE DEHYDROGENASE"/>
    <property type="match status" value="1"/>
</dbReference>
<evidence type="ECO:0000256" key="1">
    <source>
        <dbReference type="ARBA" id="ARBA00001974"/>
    </source>
</evidence>
<dbReference type="PROSITE" id="PS51387">
    <property type="entry name" value="FAD_PCMH"/>
    <property type="match status" value="1"/>
</dbReference>
<dbReference type="SUPFAM" id="SSF56176">
    <property type="entry name" value="FAD-binding/transporter-associated domain-like"/>
    <property type="match status" value="1"/>
</dbReference>
<gene>
    <name evidence="6" type="ordered locus">Isop_0800</name>
</gene>
<dbReference type="Pfam" id="PF02913">
    <property type="entry name" value="FAD-oxidase_C"/>
    <property type="match status" value="2"/>
</dbReference>
<feature type="domain" description="FAD-binding PCMH-type" evidence="5">
    <location>
        <begin position="19"/>
        <end position="201"/>
    </location>
</feature>
<dbReference type="InterPro" id="IPR036318">
    <property type="entry name" value="FAD-bd_PCMH-like_sf"/>
</dbReference>
<dbReference type="KEGG" id="ipa:Isop_0800"/>
<dbReference type="SUPFAM" id="SSF55103">
    <property type="entry name" value="FAD-linked oxidases, C-terminal domain"/>
    <property type="match status" value="1"/>
</dbReference>
<evidence type="ECO:0000256" key="2">
    <source>
        <dbReference type="ARBA" id="ARBA00022630"/>
    </source>
</evidence>
<evidence type="ECO:0000259" key="5">
    <source>
        <dbReference type="PROSITE" id="PS51387"/>
    </source>
</evidence>
<reference evidence="6 7" key="2">
    <citation type="journal article" date="2011" name="Stand. Genomic Sci.">
        <title>Complete genome sequence of Isosphaera pallida type strain (IS1B).</title>
        <authorList>
            <consortium name="US DOE Joint Genome Institute (JGI-PGF)"/>
            <person name="Goker M."/>
            <person name="Cleland D."/>
            <person name="Saunders E."/>
            <person name="Lapidus A."/>
            <person name="Nolan M."/>
            <person name="Lucas S."/>
            <person name="Hammon N."/>
            <person name="Deshpande S."/>
            <person name="Cheng J.F."/>
            <person name="Tapia R."/>
            <person name="Han C."/>
            <person name="Goodwin L."/>
            <person name="Pitluck S."/>
            <person name="Liolios K."/>
            <person name="Pagani I."/>
            <person name="Ivanova N."/>
            <person name="Mavromatis K."/>
            <person name="Pati A."/>
            <person name="Chen A."/>
            <person name="Palaniappan K."/>
            <person name="Land M."/>
            <person name="Hauser L."/>
            <person name="Chang Y.J."/>
            <person name="Jeffries C.D."/>
            <person name="Detter J.C."/>
            <person name="Beck B."/>
            <person name="Woyke T."/>
            <person name="Bristow J."/>
            <person name="Eisen J.A."/>
            <person name="Markowitz V."/>
            <person name="Hugenholtz P."/>
            <person name="Kyrpides N.C."/>
            <person name="Klenk H.P."/>
        </authorList>
    </citation>
    <scope>NUCLEOTIDE SEQUENCE [LARGE SCALE GENOMIC DNA]</scope>
    <source>
        <strain evidence="7">ATCC 43644 / DSM 9630 / IS1B</strain>
    </source>
</reference>
<sequence>MSEPDQSFLPRQDDLDLPILGDGLRAFHCERPHDLDALKEAARRCAEAETPIFPQGGATALDYGNPPARSGAAFDLTGLHRVIDYPAADLTITVEAGLTLHALARVLAAENQWLPLDVPEADRATVGGLYATNFYGPRRYGWGRPRDAIIGVGFVNTRGQFIQGGGRVVKNVAGYDFPKLMTGAVGTLGILAQITLKLRPRPESNALVWVVLPNAATAERRLTELNLSQARPTAIELLNASAARQIALLLDLPAPAQDDPQALALVVGVEDNADSVTWQLDRLVDELSRTDSESATNQRPDVATLRDDRAGPLWSILTELTAAPLAPAPGLNEGAPLPETPAVSLAANLVPSRVAELVSRFDPRRWMVQAHAGDGLVRAHLIAPEPLEVVQHDVEQARRFAVEAKGNLILPRCPTAWKPTLNVWGAPRPDWAIARQIKQALDPHHLLNPGRFIDQI</sequence>
<dbReference type="Proteomes" id="UP000008631">
    <property type="component" value="Chromosome"/>
</dbReference>
<evidence type="ECO:0000256" key="3">
    <source>
        <dbReference type="ARBA" id="ARBA00022827"/>
    </source>
</evidence>
<dbReference type="InterPro" id="IPR004113">
    <property type="entry name" value="FAD-bd_oxidored_4_C"/>
</dbReference>
<dbReference type="InterPro" id="IPR006094">
    <property type="entry name" value="Oxid_FAD_bind_N"/>
</dbReference>
<keyword evidence="7" id="KW-1185">Reference proteome</keyword>
<name>E8R1W9_ISOPI</name>
<comment type="cofactor">
    <cofactor evidence="1">
        <name>FAD</name>
        <dbReference type="ChEBI" id="CHEBI:57692"/>
    </cofactor>
</comment>
<dbReference type="InParanoid" id="E8R1W9"/>
<keyword evidence="3" id="KW-0274">FAD</keyword>
<evidence type="ECO:0000313" key="7">
    <source>
        <dbReference type="Proteomes" id="UP000008631"/>
    </source>
</evidence>